<dbReference type="Proteomes" id="UP000294498">
    <property type="component" value="Unassembled WGS sequence"/>
</dbReference>
<evidence type="ECO:0000313" key="3">
    <source>
        <dbReference type="Proteomes" id="UP000294498"/>
    </source>
</evidence>
<dbReference type="RefSeq" id="WP_133995559.1">
    <property type="nucleotide sequence ID" value="NZ_SODV01000002.1"/>
</dbReference>
<evidence type="ECO:0000259" key="1">
    <source>
        <dbReference type="Pfam" id="PF01833"/>
    </source>
</evidence>
<dbReference type="PANTHER" id="PTHR13833">
    <property type="match status" value="1"/>
</dbReference>
<dbReference type="SUPFAM" id="SSF81296">
    <property type="entry name" value="E set domains"/>
    <property type="match status" value="1"/>
</dbReference>
<proteinExistence type="predicted"/>
<dbReference type="AlphaFoldDB" id="A0A4R8DFH5"/>
<dbReference type="InterPro" id="IPR002909">
    <property type="entry name" value="IPT_dom"/>
</dbReference>
<dbReference type="OrthoDB" id="791543at2"/>
<dbReference type="InterPro" id="IPR013783">
    <property type="entry name" value="Ig-like_fold"/>
</dbReference>
<organism evidence="2 3">
    <name type="scientific">Dinghuibacter silviterrae</name>
    <dbReference type="NCBI Taxonomy" id="1539049"/>
    <lineage>
        <taxon>Bacteria</taxon>
        <taxon>Pseudomonadati</taxon>
        <taxon>Bacteroidota</taxon>
        <taxon>Chitinophagia</taxon>
        <taxon>Chitinophagales</taxon>
        <taxon>Chitinophagaceae</taxon>
        <taxon>Dinghuibacter</taxon>
    </lineage>
</organism>
<accession>A0A4R8DFH5</accession>
<gene>
    <name evidence="2" type="ORF">EDB95_3650</name>
</gene>
<evidence type="ECO:0000313" key="2">
    <source>
        <dbReference type="EMBL" id="TDW95836.1"/>
    </source>
</evidence>
<dbReference type="SUPFAM" id="SSF101898">
    <property type="entry name" value="NHL repeat"/>
    <property type="match status" value="1"/>
</dbReference>
<dbReference type="InterPro" id="IPR011042">
    <property type="entry name" value="6-blade_b-propeller_TolB-like"/>
</dbReference>
<protein>
    <submittedName>
        <fullName evidence="2">IPT/TIG domain-containing protein</fullName>
    </submittedName>
</protein>
<feature type="domain" description="IPT/TIG" evidence="1">
    <location>
        <begin position="28"/>
        <end position="104"/>
    </location>
</feature>
<keyword evidence="3" id="KW-1185">Reference proteome</keyword>
<name>A0A4R8DFH5_9BACT</name>
<comment type="caution">
    <text evidence="2">The sequence shown here is derived from an EMBL/GenBank/DDBJ whole genome shotgun (WGS) entry which is preliminary data.</text>
</comment>
<dbReference type="PROSITE" id="PS51257">
    <property type="entry name" value="PROKAR_LIPOPROTEIN"/>
    <property type="match status" value="1"/>
</dbReference>
<dbReference type="Gene3D" id="2.60.40.10">
    <property type="entry name" value="Immunoglobulins"/>
    <property type="match status" value="2"/>
</dbReference>
<dbReference type="PANTHER" id="PTHR13833:SF71">
    <property type="entry name" value="NHL DOMAIN-CONTAINING PROTEIN"/>
    <property type="match status" value="1"/>
</dbReference>
<reference evidence="2 3" key="1">
    <citation type="submission" date="2019-03" db="EMBL/GenBank/DDBJ databases">
        <title>Genomic Encyclopedia of Type Strains, Phase IV (KMG-IV): sequencing the most valuable type-strain genomes for metagenomic binning, comparative biology and taxonomic classification.</title>
        <authorList>
            <person name="Goeker M."/>
        </authorList>
    </citation>
    <scope>NUCLEOTIDE SEQUENCE [LARGE SCALE GENOMIC DNA]</scope>
    <source>
        <strain evidence="2 3">DSM 100059</strain>
    </source>
</reference>
<dbReference type="Gene3D" id="2.120.10.30">
    <property type="entry name" value="TolB, C-terminal domain"/>
    <property type="match status" value="3"/>
</dbReference>
<dbReference type="EMBL" id="SODV01000002">
    <property type="protein sequence ID" value="TDW95836.1"/>
    <property type="molecule type" value="Genomic_DNA"/>
</dbReference>
<dbReference type="Pfam" id="PF01833">
    <property type="entry name" value="TIG"/>
    <property type="match status" value="1"/>
</dbReference>
<sequence>MFRPIKIPAIILITFISACQKSNGIPATLSVSPAIDTIGGIITITGSSFSTNATADVVQFNDTTNAQVLTATSTQLTVVVPYYTARDRITIQVNGRQWQTAQEFQIAPKFTPQAEAPGYPITIITGGSTTLSDYSVSFNGATATPSNLFMSFMTVAVPTGATSGKVTVNFKNQPYTSLSDFTVTPVGEVTNLTATGAFQTPAGMTFDKNGNLYVSDPPAGVIDKVDPNSGTVTTYAGNGMFSFGGGSPILSAGIYGAWNLAFGPDGNLYATDRFYGIVFKITADSVTSLLPMGGPAGIALSSPVGIAFDGSGDLLLSDAERIKMVSPSGSVSILAGTGLQGIVNGPAASAGFSYPTALQLDGSGNVYICDNNMIRLLSNGSVSTFAGGGGNGGFQDGVGTFAGFTSVNDLVRDPKSGNIYVTDPGDHVVRMIAPNGLVTTIAGKIGVQGTQNGTGSGALFEGPSGIAMDKNGVIYVSDGSGATSSIRKIIVH</sequence>
<dbReference type="InterPro" id="IPR014756">
    <property type="entry name" value="Ig_E-set"/>
</dbReference>